<name>A0A0G1MVN0_9BACT</name>
<feature type="transmembrane region" description="Helical" evidence="6">
    <location>
        <begin position="159"/>
        <end position="179"/>
    </location>
</feature>
<dbReference type="GO" id="GO:0005886">
    <property type="term" value="C:plasma membrane"/>
    <property type="evidence" value="ECO:0007669"/>
    <property type="project" value="UniProtKB-SubCell"/>
</dbReference>
<evidence type="ECO:0000313" key="9">
    <source>
        <dbReference type="Proteomes" id="UP000034653"/>
    </source>
</evidence>
<dbReference type="EMBL" id="LCLG01000004">
    <property type="protein sequence ID" value="KKU12222.1"/>
    <property type="molecule type" value="Genomic_DNA"/>
</dbReference>
<dbReference type="NCBIfam" id="TIGR00360">
    <property type="entry name" value="ComEC_N-term"/>
    <property type="match status" value="1"/>
</dbReference>
<dbReference type="InterPro" id="IPR004477">
    <property type="entry name" value="ComEC_N"/>
</dbReference>
<dbReference type="AlphaFoldDB" id="A0A0G1MVN0"/>
<proteinExistence type="predicted"/>
<dbReference type="InterPro" id="IPR052159">
    <property type="entry name" value="Competence_DNA_uptake"/>
</dbReference>
<feature type="transmembrane region" description="Helical" evidence="6">
    <location>
        <begin position="12"/>
        <end position="32"/>
    </location>
</feature>
<feature type="transmembrane region" description="Helical" evidence="6">
    <location>
        <begin position="255"/>
        <end position="273"/>
    </location>
</feature>
<evidence type="ECO:0000313" key="8">
    <source>
        <dbReference type="EMBL" id="KKU12222.1"/>
    </source>
</evidence>
<evidence type="ECO:0000259" key="7">
    <source>
        <dbReference type="Pfam" id="PF03772"/>
    </source>
</evidence>
<feature type="transmembrane region" description="Helical" evidence="6">
    <location>
        <begin position="186"/>
        <end position="203"/>
    </location>
</feature>
<accession>A0A0G1MVN0</accession>
<keyword evidence="5 6" id="KW-0472">Membrane</keyword>
<evidence type="ECO:0000256" key="1">
    <source>
        <dbReference type="ARBA" id="ARBA00004651"/>
    </source>
</evidence>
<dbReference type="Pfam" id="PF03772">
    <property type="entry name" value="Competence"/>
    <property type="match status" value="1"/>
</dbReference>
<feature type="domain" description="ComEC/Rec2-related protein" evidence="7">
    <location>
        <begin position="137"/>
        <end position="398"/>
    </location>
</feature>
<feature type="transmembrane region" description="Helical" evidence="6">
    <location>
        <begin position="380"/>
        <end position="400"/>
    </location>
</feature>
<comment type="subcellular location">
    <subcellularLocation>
        <location evidence="1">Cell membrane</location>
        <topology evidence="1">Multi-pass membrane protein</topology>
    </subcellularLocation>
</comment>
<evidence type="ECO:0000256" key="4">
    <source>
        <dbReference type="ARBA" id="ARBA00022989"/>
    </source>
</evidence>
<keyword evidence="4 6" id="KW-1133">Transmembrane helix</keyword>
<evidence type="ECO:0000256" key="6">
    <source>
        <dbReference type="SAM" id="Phobius"/>
    </source>
</evidence>
<organism evidence="8 9">
    <name type="scientific">Candidatus Woesebacteria bacterium GW2011_GWA1_45_8</name>
    <dbReference type="NCBI Taxonomy" id="1618559"/>
    <lineage>
        <taxon>Bacteria</taxon>
        <taxon>Candidatus Woeseibacteriota</taxon>
    </lineage>
</organism>
<feature type="transmembrane region" description="Helical" evidence="6">
    <location>
        <begin position="318"/>
        <end position="340"/>
    </location>
</feature>
<dbReference type="PANTHER" id="PTHR30619">
    <property type="entry name" value="DNA INTERNALIZATION/COMPETENCE PROTEIN COMEC/REC2"/>
    <property type="match status" value="1"/>
</dbReference>
<feature type="transmembrane region" description="Helical" evidence="6">
    <location>
        <begin position="232"/>
        <end position="249"/>
    </location>
</feature>
<keyword evidence="2" id="KW-1003">Cell membrane</keyword>
<comment type="caution">
    <text evidence="8">The sequence shown here is derived from an EMBL/GenBank/DDBJ whole genome shotgun (WGS) entry which is preliminary data.</text>
</comment>
<feature type="transmembrane region" description="Helical" evidence="6">
    <location>
        <begin position="209"/>
        <end position="225"/>
    </location>
</feature>
<evidence type="ECO:0000256" key="5">
    <source>
        <dbReference type="ARBA" id="ARBA00023136"/>
    </source>
</evidence>
<dbReference type="Proteomes" id="UP000034653">
    <property type="component" value="Unassembled WGS sequence"/>
</dbReference>
<sequence>MKKSKTKLRSIKKVLIVFIIFGLGVVFFWRLFSIEQPKQEGDVKFSATLLQVPKIYDRWQYFDIEGYGVRASSDLRLSYGDKLEIEGVAKEGRLNNPKINVVGSSGWQENLFNLRERLKEKITAALPEPQAALLAGILLGAKEELPVDFKESLRKTGTIHVVVVSGYNISVVAGFLIGLSRFIRRQYAIFLGLVGIAFYTFLVGADAPAVRAAIMGSAAFLATLAGRQRFPLYFLFLAAFVMLLVKPTIVEDVGFQLSFLATAGIIFFQEKILRFFKFVPKAVSDNLATTLAAQSLVVPVIFYHFGSVSAISPLANAALLWIIPIATIFGFVFLAISLVIPFLATVLAWILWAFLTIFVFLVEGFAKVSFAYLSFSAGNFWPALLYYAALVAIIFYLRYVRMAGHK</sequence>
<protein>
    <submittedName>
        <fullName evidence="8">ComEC/Rec2-related protein</fullName>
    </submittedName>
</protein>
<gene>
    <name evidence="8" type="ORF">UX19_C0004G0011</name>
</gene>
<feature type="transmembrane region" description="Helical" evidence="6">
    <location>
        <begin position="347"/>
        <end position="368"/>
    </location>
</feature>
<evidence type="ECO:0000256" key="2">
    <source>
        <dbReference type="ARBA" id="ARBA00022475"/>
    </source>
</evidence>
<reference evidence="8 9" key="1">
    <citation type="journal article" date="2015" name="Nature">
        <title>rRNA introns, odd ribosomes, and small enigmatic genomes across a large radiation of phyla.</title>
        <authorList>
            <person name="Brown C.T."/>
            <person name="Hug L.A."/>
            <person name="Thomas B.C."/>
            <person name="Sharon I."/>
            <person name="Castelle C.J."/>
            <person name="Singh A."/>
            <person name="Wilkins M.J."/>
            <person name="Williams K.H."/>
            <person name="Banfield J.F."/>
        </authorList>
    </citation>
    <scope>NUCLEOTIDE SEQUENCE [LARGE SCALE GENOMIC DNA]</scope>
</reference>
<dbReference type="PANTHER" id="PTHR30619:SF7">
    <property type="entry name" value="BETA-LACTAMASE DOMAIN PROTEIN"/>
    <property type="match status" value="1"/>
</dbReference>
<evidence type="ECO:0000256" key="3">
    <source>
        <dbReference type="ARBA" id="ARBA00022692"/>
    </source>
</evidence>
<feature type="transmembrane region" description="Helical" evidence="6">
    <location>
        <begin position="285"/>
        <end position="306"/>
    </location>
</feature>
<keyword evidence="3 6" id="KW-0812">Transmembrane</keyword>